<evidence type="ECO:0000256" key="4">
    <source>
        <dbReference type="ARBA" id="ARBA00022705"/>
    </source>
</evidence>
<dbReference type="InterPro" id="IPR008921">
    <property type="entry name" value="DNA_pol3_clamp-load_cplx_C"/>
</dbReference>
<comment type="similarity">
    <text evidence="6">Belongs to the DNA polymerase HolA subunit family.</text>
</comment>
<evidence type="ECO:0000256" key="1">
    <source>
        <dbReference type="ARBA" id="ARBA00012417"/>
    </source>
</evidence>
<reference evidence="10" key="1">
    <citation type="submission" date="2017-09" db="EMBL/GenBank/DDBJ databases">
        <title>Depth-based differentiation of microbial function through sediment-hosted aquifers and enrichment of novel symbionts in the deep terrestrial subsurface.</title>
        <authorList>
            <person name="Probst A.J."/>
            <person name="Ladd B."/>
            <person name="Jarett J.K."/>
            <person name="Geller-Mcgrath D.E."/>
            <person name="Sieber C.M.K."/>
            <person name="Emerson J.B."/>
            <person name="Anantharaman K."/>
            <person name="Thomas B.C."/>
            <person name="Malmstrom R."/>
            <person name="Stieglmeier M."/>
            <person name="Klingl A."/>
            <person name="Woyke T."/>
            <person name="Ryan C.M."/>
            <person name="Banfield J.F."/>
        </authorList>
    </citation>
    <scope>NUCLEOTIDE SEQUENCE [LARGE SCALE GENOMIC DNA]</scope>
</reference>
<keyword evidence="3" id="KW-0548">Nucleotidyltransferase</keyword>
<dbReference type="AlphaFoldDB" id="A0A2M6WRH1"/>
<dbReference type="Proteomes" id="UP000228900">
    <property type="component" value="Unassembled WGS sequence"/>
</dbReference>
<evidence type="ECO:0000256" key="6">
    <source>
        <dbReference type="ARBA" id="ARBA00034754"/>
    </source>
</evidence>
<protein>
    <recommendedName>
        <fullName evidence="1">DNA-directed DNA polymerase</fullName>
        <ecNumber evidence="1">2.7.7.7</ecNumber>
    </recommendedName>
</protein>
<evidence type="ECO:0000256" key="3">
    <source>
        <dbReference type="ARBA" id="ARBA00022695"/>
    </source>
</evidence>
<evidence type="ECO:0000313" key="9">
    <source>
        <dbReference type="EMBL" id="PIT95391.1"/>
    </source>
</evidence>
<keyword evidence="4" id="KW-0235">DNA replication</keyword>
<comment type="catalytic activity">
    <reaction evidence="7">
        <text>DNA(n) + a 2'-deoxyribonucleoside 5'-triphosphate = DNA(n+1) + diphosphate</text>
        <dbReference type="Rhea" id="RHEA:22508"/>
        <dbReference type="Rhea" id="RHEA-COMP:17339"/>
        <dbReference type="Rhea" id="RHEA-COMP:17340"/>
        <dbReference type="ChEBI" id="CHEBI:33019"/>
        <dbReference type="ChEBI" id="CHEBI:61560"/>
        <dbReference type="ChEBI" id="CHEBI:173112"/>
        <dbReference type="EC" id="2.7.7.7"/>
    </reaction>
</comment>
<dbReference type="InterPro" id="IPR005790">
    <property type="entry name" value="DNA_polIII_delta"/>
</dbReference>
<accession>A0A2M6WRH1</accession>
<evidence type="ECO:0000256" key="7">
    <source>
        <dbReference type="ARBA" id="ARBA00049244"/>
    </source>
</evidence>
<dbReference type="EMBL" id="PFAQ01000002">
    <property type="protein sequence ID" value="PIT95391.1"/>
    <property type="molecule type" value="Genomic_DNA"/>
</dbReference>
<dbReference type="InterPro" id="IPR048466">
    <property type="entry name" value="DNA_pol3_delta-like_C"/>
</dbReference>
<organism evidence="9 10">
    <name type="scientific">Candidatus Falkowbacteria bacterium CG10_big_fil_rev_8_21_14_0_10_39_9</name>
    <dbReference type="NCBI Taxonomy" id="1974566"/>
    <lineage>
        <taxon>Bacteria</taxon>
        <taxon>Candidatus Falkowiibacteriota</taxon>
    </lineage>
</organism>
<keyword evidence="5" id="KW-0239">DNA-directed DNA polymerase</keyword>
<dbReference type="PANTHER" id="PTHR34388:SF1">
    <property type="entry name" value="DNA POLYMERASE III SUBUNIT DELTA"/>
    <property type="match status" value="1"/>
</dbReference>
<dbReference type="GO" id="GO:0003887">
    <property type="term" value="F:DNA-directed DNA polymerase activity"/>
    <property type="evidence" value="ECO:0007669"/>
    <property type="project" value="UniProtKB-KW"/>
</dbReference>
<dbReference type="Gene3D" id="1.10.8.60">
    <property type="match status" value="1"/>
</dbReference>
<keyword evidence="2" id="KW-0808">Transferase</keyword>
<name>A0A2M6WRH1_9BACT</name>
<proteinExistence type="inferred from homology"/>
<dbReference type="Gene3D" id="1.20.272.10">
    <property type="match status" value="1"/>
</dbReference>
<comment type="caution">
    <text evidence="9">The sequence shown here is derived from an EMBL/GenBank/DDBJ whole genome shotgun (WGS) entry which is preliminary data.</text>
</comment>
<dbReference type="Pfam" id="PF21694">
    <property type="entry name" value="DNA_pol3_delta_C"/>
    <property type="match status" value="1"/>
</dbReference>
<dbReference type="GO" id="GO:0006261">
    <property type="term" value="P:DNA-templated DNA replication"/>
    <property type="evidence" value="ECO:0007669"/>
    <property type="project" value="TreeGrafter"/>
</dbReference>
<feature type="domain" description="DNA polymerase III delta subunit-like C-terminal" evidence="8">
    <location>
        <begin position="200"/>
        <end position="323"/>
    </location>
</feature>
<dbReference type="NCBIfam" id="TIGR01128">
    <property type="entry name" value="holA"/>
    <property type="match status" value="1"/>
</dbReference>
<evidence type="ECO:0000256" key="2">
    <source>
        <dbReference type="ARBA" id="ARBA00022679"/>
    </source>
</evidence>
<gene>
    <name evidence="9" type="ORF">COT98_00090</name>
</gene>
<dbReference type="GO" id="GO:0003677">
    <property type="term" value="F:DNA binding"/>
    <property type="evidence" value="ECO:0007669"/>
    <property type="project" value="InterPro"/>
</dbReference>
<dbReference type="PANTHER" id="PTHR34388">
    <property type="entry name" value="DNA POLYMERASE III SUBUNIT DELTA"/>
    <property type="match status" value="1"/>
</dbReference>
<evidence type="ECO:0000256" key="5">
    <source>
        <dbReference type="ARBA" id="ARBA00022932"/>
    </source>
</evidence>
<evidence type="ECO:0000313" key="10">
    <source>
        <dbReference type="Proteomes" id="UP000228900"/>
    </source>
</evidence>
<evidence type="ECO:0000259" key="8">
    <source>
        <dbReference type="Pfam" id="PF21694"/>
    </source>
</evidence>
<dbReference type="GO" id="GO:0009360">
    <property type="term" value="C:DNA polymerase III complex"/>
    <property type="evidence" value="ECO:0007669"/>
    <property type="project" value="TreeGrafter"/>
</dbReference>
<dbReference type="EC" id="2.7.7.7" evidence="1"/>
<dbReference type="SUPFAM" id="SSF48019">
    <property type="entry name" value="post-AAA+ oligomerization domain-like"/>
    <property type="match status" value="1"/>
</dbReference>
<sequence length="325" mass="36506">MLSIYLGTDDFTKKQAIKVLAQKAKADLAFVASAEDLDILRLLEQDLFSRPKVFVVEGLFKELNLEKNLEKLFGTQNTIIVAEEKLDKRLAFVKKLTKDKRITIQNFDLPHGRELNVWIEKRVKDLGGKISKAVVEVLAVRLGRDEGTEKKFGGKIVEIKEAFNLWQADSEIQKLLACSSAGEISENDVNNLVSENLEIDGFKITNAIGDGRKQEALDLIGHFLSEQTGSDEKGSIIQLSALLAEQFRNVAMVQDFSARHTPESEILEKTGWKSGRLFVMKKISSKFPSKKVMEFLKKVEALDTELKTTQTPPKVLLDLIVAQLF</sequence>